<organism evidence="2 3">
    <name type="scientific">Mucilaginibacter pineti</name>
    <dbReference type="NCBI Taxonomy" id="1391627"/>
    <lineage>
        <taxon>Bacteria</taxon>
        <taxon>Pseudomonadati</taxon>
        <taxon>Bacteroidota</taxon>
        <taxon>Sphingobacteriia</taxon>
        <taxon>Sphingobacteriales</taxon>
        <taxon>Sphingobacteriaceae</taxon>
        <taxon>Mucilaginibacter</taxon>
    </lineage>
</organism>
<feature type="transmembrane region" description="Helical" evidence="1">
    <location>
        <begin position="202"/>
        <end position="220"/>
    </location>
</feature>
<reference evidence="2 3" key="1">
    <citation type="submission" date="2016-10" db="EMBL/GenBank/DDBJ databases">
        <authorList>
            <person name="de Groot N.N."/>
        </authorList>
    </citation>
    <scope>NUCLEOTIDE SEQUENCE [LARGE SCALE GENOMIC DNA]</scope>
    <source>
        <strain evidence="2 3">47C3B</strain>
    </source>
</reference>
<protein>
    <submittedName>
        <fullName evidence="2">Uncharacterized protein</fullName>
    </submittedName>
</protein>
<gene>
    <name evidence="2" type="ORF">SAMN05216464_11967</name>
</gene>
<keyword evidence="1" id="KW-0472">Membrane</keyword>
<feature type="transmembrane region" description="Helical" evidence="1">
    <location>
        <begin position="149"/>
        <end position="168"/>
    </location>
</feature>
<evidence type="ECO:0000313" key="2">
    <source>
        <dbReference type="EMBL" id="SDF51617.1"/>
    </source>
</evidence>
<feature type="transmembrane region" description="Helical" evidence="1">
    <location>
        <begin position="115"/>
        <end position="137"/>
    </location>
</feature>
<sequence>MQLILIAILTGLTAGLHTSTWGMYKDSPHEGFEWPKYFRSTIISMIYAPLIAIWAGLDVTTANGIFLLWGCTYVGERLTVEVWKSFLRTSDQTKYFIPMQLHVFGKVVESKRDRWIAAFFYVAIIFGIGYGIITMWGHYKEGGVQWNPYLILFILAIGGWISAFGGAWKDAPIEGFETFKFFRSPSIAYFWGWVAANLTDNFLAIGLCSIGFTIATIETYKTFFFPNKPRGKFAGKPILYPEMLTKRKPFVIVYVICWLYVIIAGVLAFTSPHTGLIKW</sequence>
<dbReference type="AlphaFoldDB" id="A0A1G7LQ17"/>
<proteinExistence type="predicted"/>
<accession>A0A1G7LQ17</accession>
<evidence type="ECO:0000313" key="3">
    <source>
        <dbReference type="Proteomes" id="UP000199072"/>
    </source>
</evidence>
<dbReference type="EMBL" id="FNAI01000019">
    <property type="protein sequence ID" value="SDF51617.1"/>
    <property type="molecule type" value="Genomic_DNA"/>
</dbReference>
<feature type="transmembrane region" description="Helical" evidence="1">
    <location>
        <begin position="42"/>
        <end position="69"/>
    </location>
</feature>
<name>A0A1G7LQ17_9SPHI</name>
<dbReference type="Proteomes" id="UP000199072">
    <property type="component" value="Unassembled WGS sequence"/>
</dbReference>
<keyword evidence="1" id="KW-0812">Transmembrane</keyword>
<evidence type="ECO:0000256" key="1">
    <source>
        <dbReference type="SAM" id="Phobius"/>
    </source>
</evidence>
<feature type="transmembrane region" description="Helical" evidence="1">
    <location>
        <begin position="250"/>
        <end position="269"/>
    </location>
</feature>
<keyword evidence="1" id="KW-1133">Transmembrane helix</keyword>
<feature type="transmembrane region" description="Helical" evidence="1">
    <location>
        <begin position="180"/>
        <end position="196"/>
    </location>
</feature>
<keyword evidence="3" id="KW-1185">Reference proteome</keyword>
<dbReference type="OrthoDB" id="9429728at2"/>
<dbReference type="RefSeq" id="WP_091155972.1">
    <property type="nucleotide sequence ID" value="NZ_FNAI01000019.1"/>
</dbReference>
<dbReference type="STRING" id="1391627.SAMN05216464_11967"/>